<sequence>MFAHAKIVVSRTCLGASWFKMLVMISNIVQELTNSKEPTQSVYTPADYDSDGDLYYMLDTSDDNLKKLSLAQTFRSFEDWLSTWTASGDDQDVSMASTSGKYDHRISGLAAQNRPLESLPTPYSLVDGQLRIVCTQTSPEYSYHKIYNNSSHQYWDWQTSRLINLQILNAVAFQSVNGIPAWTPVSLKDYQEKQLTLQVPISLQKDAPKTPPESVMPDLHGIDYLDRETSVQVRYECLMVLSPQCEIDMYNLAATPLTRRELSGYLLPCKHFFCLDCISNSTTCFRCAKGWIEKITLSGVMEHPSKGQAADNKPSKLLTSEQVCEKLEAIPHYRKSHSLSPSAENVAKGIASMKLGEQGVFWYNFIVSILKKAESQIRRFTAKALILSNAEAGYVHRVELLPSVVFLMDYTVQEMIAEKGLRELLRVSVDNVRLPKATDISGLEKLLLVLRPSLTGWQKKASNHST</sequence>
<organism evidence="4 5">
    <name type="scientific">Colletotrichum incanum</name>
    <name type="common">Soybean anthracnose fungus</name>
    <dbReference type="NCBI Taxonomy" id="1573173"/>
    <lineage>
        <taxon>Eukaryota</taxon>
        <taxon>Fungi</taxon>
        <taxon>Dikarya</taxon>
        <taxon>Ascomycota</taxon>
        <taxon>Pezizomycotina</taxon>
        <taxon>Sordariomycetes</taxon>
        <taxon>Hypocreomycetidae</taxon>
        <taxon>Glomerellales</taxon>
        <taxon>Glomerellaceae</taxon>
        <taxon>Colletotrichum</taxon>
        <taxon>Colletotrichum spaethianum species complex</taxon>
    </lineage>
</organism>
<evidence type="ECO:0000313" key="5">
    <source>
        <dbReference type="Proteomes" id="UP000076584"/>
    </source>
</evidence>
<protein>
    <submittedName>
        <fullName evidence="4">Integral membrane protein</fullName>
    </submittedName>
</protein>
<accession>A0A161Y6S8</accession>
<dbReference type="EMBL" id="LFIW01002536">
    <property type="protein sequence ID" value="KZL67507.1"/>
    <property type="molecule type" value="Genomic_DNA"/>
</dbReference>
<dbReference type="Proteomes" id="UP000076584">
    <property type="component" value="Unassembled WGS sequence"/>
</dbReference>
<dbReference type="PROSITE" id="PS00518">
    <property type="entry name" value="ZF_RING_1"/>
    <property type="match status" value="1"/>
</dbReference>
<dbReference type="InterPro" id="IPR017907">
    <property type="entry name" value="Znf_RING_CS"/>
</dbReference>
<dbReference type="Gene3D" id="3.30.40.10">
    <property type="entry name" value="Zinc/RING finger domain, C3HC4 (zinc finger)"/>
    <property type="match status" value="1"/>
</dbReference>
<reference evidence="4 5" key="1">
    <citation type="submission" date="2015-06" db="EMBL/GenBank/DDBJ databases">
        <title>Survival trade-offs in plant roots during colonization by closely related pathogenic and mutualistic fungi.</title>
        <authorList>
            <person name="Hacquard S."/>
            <person name="Kracher B."/>
            <person name="Hiruma K."/>
            <person name="Weinman A."/>
            <person name="Muench P."/>
            <person name="Garrido Oter R."/>
            <person name="Ver Loren van Themaat E."/>
            <person name="Dallerey J.-F."/>
            <person name="Damm U."/>
            <person name="Henrissat B."/>
            <person name="Lespinet O."/>
            <person name="Thon M."/>
            <person name="Kemen E."/>
            <person name="McHardy A.C."/>
            <person name="Schulze-Lefert P."/>
            <person name="O'Connell R.J."/>
        </authorList>
    </citation>
    <scope>NUCLEOTIDE SEQUENCE [LARGE SCALE GENOMIC DNA]</scope>
    <source>
        <strain evidence="4 5">MAFF 238704</strain>
    </source>
</reference>
<name>A0A161Y6S8_COLIC</name>
<keyword evidence="1" id="KW-0479">Metal-binding</keyword>
<dbReference type="AlphaFoldDB" id="A0A161Y6S8"/>
<keyword evidence="3" id="KW-0862">Zinc</keyword>
<keyword evidence="5" id="KW-1185">Reference proteome</keyword>
<gene>
    <name evidence="4" type="ORF">CI238_01095</name>
</gene>
<comment type="caution">
    <text evidence="4">The sequence shown here is derived from an EMBL/GenBank/DDBJ whole genome shotgun (WGS) entry which is preliminary data.</text>
</comment>
<evidence type="ECO:0000313" key="4">
    <source>
        <dbReference type="EMBL" id="KZL67507.1"/>
    </source>
</evidence>
<dbReference type="InterPro" id="IPR013083">
    <property type="entry name" value="Znf_RING/FYVE/PHD"/>
</dbReference>
<proteinExistence type="predicted"/>
<keyword evidence="2" id="KW-0863">Zinc-finger</keyword>
<evidence type="ECO:0000256" key="3">
    <source>
        <dbReference type="ARBA" id="ARBA00022833"/>
    </source>
</evidence>
<dbReference type="GO" id="GO:0008270">
    <property type="term" value="F:zinc ion binding"/>
    <property type="evidence" value="ECO:0007669"/>
    <property type="project" value="UniProtKB-KW"/>
</dbReference>
<evidence type="ECO:0000256" key="2">
    <source>
        <dbReference type="ARBA" id="ARBA00022771"/>
    </source>
</evidence>
<evidence type="ECO:0000256" key="1">
    <source>
        <dbReference type="ARBA" id="ARBA00022723"/>
    </source>
</evidence>